<evidence type="ECO:0000256" key="1">
    <source>
        <dbReference type="ARBA" id="ARBA00023015"/>
    </source>
</evidence>
<dbReference type="OrthoDB" id="9807558at2"/>
<dbReference type="InterPro" id="IPR036388">
    <property type="entry name" value="WH-like_DNA-bd_sf"/>
</dbReference>
<name>A0A0F5FTU5_9HYPH</name>
<evidence type="ECO:0000259" key="4">
    <source>
        <dbReference type="PROSITE" id="PS51077"/>
    </source>
</evidence>
<dbReference type="Pfam" id="PF01614">
    <property type="entry name" value="IclR_C"/>
    <property type="match status" value="1"/>
</dbReference>
<dbReference type="InterPro" id="IPR014757">
    <property type="entry name" value="Tscrpt_reg_IclR_C"/>
</dbReference>
<evidence type="ECO:0000256" key="2">
    <source>
        <dbReference type="ARBA" id="ARBA00023125"/>
    </source>
</evidence>
<dbReference type="AlphaFoldDB" id="A0A0F5FTU5"/>
<proteinExistence type="predicted"/>
<dbReference type="PATRIC" id="fig|443610.3.peg.4291"/>
<dbReference type="SUPFAM" id="SSF46785">
    <property type="entry name" value="Winged helix' DNA-binding domain"/>
    <property type="match status" value="1"/>
</dbReference>
<organism evidence="6 7">
    <name type="scientific">Devosia geojensis</name>
    <dbReference type="NCBI Taxonomy" id="443610"/>
    <lineage>
        <taxon>Bacteria</taxon>
        <taxon>Pseudomonadati</taxon>
        <taxon>Pseudomonadota</taxon>
        <taxon>Alphaproteobacteria</taxon>
        <taxon>Hyphomicrobiales</taxon>
        <taxon>Devosiaceae</taxon>
        <taxon>Devosia</taxon>
    </lineage>
</organism>
<dbReference type="SMART" id="SM00346">
    <property type="entry name" value="HTH_ICLR"/>
    <property type="match status" value="1"/>
</dbReference>
<dbReference type="EMBL" id="JZEX01000087">
    <property type="protein sequence ID" value="KKB12291.1"/>
    <property type="molecule type" value="Genomic_DNA"/>
</dbReference>
<accession>A0A0F5FTU5</accession>
<dbReference type="GO" id="GO:0003700">
    <property type="term" value="F:DNA-binding transcription factor activity"/>
    <property type="evidence" value="ECO:0007669"/>
    <property type="project" value="TreeGrafter"/>
</dbReference>
<dbReference type="Pfam" id="PF09339">
    <property type="entry name" value="HTH_IclR"/>
    <property type="match status" value="1"/>
</dbReference>
<dbReference type="PANTHER" id="PTHR30136:SF35">
    <property type="entry name" value="HTH-TYPE TRANSCRIPTIONAL REGULATOR RV1719"/>
    <property type="match status" value="1"/>
</dbReference>
<feature type="domain" description="HTH iclR-type" evidence="4">
    <location>
        <begin position="6"/>
        <end position="69"/>
    </location>
</feature>
<keyword evidence="7" id="KW-1185">Reference proteome</keyword>
<feature type="domain" description="IclR-ED" evidence="5">
    <location>
        <begin position="70"/>
        <end position="250"/>
    </location>
</feature>
<dbReference type="InterPro" id="IPR050707">
    <property type="entry name" value="HTH_MetabolicPath_Reg"/>
</dbReference>
<dbReference type="InterPro" id="IPR036390">
    <property type="entry name" value="WH_DNA-bd_sf"/>
</dbReference>
<dbReference type="PANTHER" id="PTHR30136">
    <property type="entry name" value="HELIX-TURN-HELIX TRANSCRIPTIONAL REGULATOR, ICLR FAMILY"/>
    <property type="match status" value="1"/>
</dbReference>
<dbReference type="Gene3D" id="3.30.450.40">
    <property type="match status" value="1"/>
</dbReference>
<keyword evidence="2" id="KW-0238">DNA-binding</keyword>
<dbReference type="InterPro" id="IPR005471">
    <property type="entry name" value="Tscrpt_reg_IclR_N"/>
</dbReference>
<reference evidence="6 7" key="1">
    <citation type="submission" date="2015-03" db="EMBL/GenBank/DDBJ databases">
        <authorList>
            <person name="Hassan Y.I."/>
            <person name="Lepp D."/>
            <person name="Li X.-Z."/>
            <person name="Zhou T."/>
        </authorList>
    </citation>
    <scope>NUCLEOTIDE SEQUENCE [LARGE SCALE GENOMIC DNA]</scope>
    <source>
        <strain evidence="6 7">BD-c194</strain>
    </source>
</reference>
<dbReference type="PROSITE" id="PS51077">
    <property type="entry name" value="HTH_ICLR"/>
    <property type="match status" value="1"/>
</dbReference>
<evidence type="ECO:0000259" key="5">
    <source>
        <dbReference type="PROSITE" id="PS51078"/>
    </source>
</evidence>
<sequence length="250" mass="26308">MASESSSNAERAGEILIHLGNAGVDGLSLQTLSQQLGEAKSATRRALVALSKRGFVENAARYGHYRLGPAIFGLANRSTSISELVRRYRPAVTEVAAVTQQSSYLMVRAGFDAICVDMHEGTAFVQTLTGGIGGRVPLGIGPGTISILTLLDPPLVAGILEHNEPRFDQYNHADLAKVTRELDRARALGFSYDIGETYPDAGGVAVPVRSSRGITAAAVSIAIPASLLDAARAAEIAGIIQAAIRRCDPE</sequence>
<dbReference type="InterPro" id="IPR029016">
    <property type="entry name" value="GAF-like_dom_sf"/>
</dbReference>
<dbReference type="STRING" id="443610.VE25_08570"/>
<keyword evidence="1" id="KW-0805">Transcription regulation</keyword>
<dbReference type="GO" id="GO:0045892">
    <property type="term" value="P:negative regulation of DNA-templated transcription"/>
    <property type="evidence" value="ECO:0007669"/>
    <property type="project" value="TreeGrafter"/>
</dbReference>
<dbReference type="Proteomes" id="UP000033632">
    <property type="component" value="Unassembled WGS sequence"/>
</dbReference>
<dbReference type="SUPFAM" id="SSF55781">
    <property type="entry name" value="GAF domain-like"/>
    <property type="match status" value="1"/>
</dbReference>
<dbReference type="RefSeq" id="WP_046108181.1">
    <property type="nucleotide sequence ID" value="NZ_JZEX01000087.1"/>
</dbReference>
<keyword evidence="3" id="KW-0804">Transcription</keyword>
<protein>
    <recommendedName>
        <fullName evidence="8">IclR family transcriptional regulator</fullName>
    </recommendedName>
</protein>
<evidence type="ECO:0000313" key="7">
    <source>
        <dbReference type="Proteomes" id="UP000033632"/>
    </source>
</evidence>
<evidence type="ECO:0000256" key="3">
    <source>
        <dbReference type="ARBA" id="ARBA00023163"/>
    </source>
</evidence>
<comment type="caution">
    <text evidence="6">The sequence shown here is derived from an EMBL/GenBank/DDBJ whole genome shotgun (WGS) entry which is preliminary data.</text>
</comment>
<evidence type="ECO:0000313" key="6">
    <source>
        <dbReference type="EMBL" id="KKB12291.1"/>
    </source>
</evidence>
<evidence type="ECO:0008006" key="8">
    <source>
        <dbReference type="Google" id="ProtNLM"/>
    </source>
</evidence>
<dbReference type="Gene3D" id="1.10.10.10">
    <property type="entry name" value="Winged helix-like DNA-binding domain superfamily/Winged helix DNA-binding domain"/>
    <property type="match status" value="1"/>
</dbReference>
<dbReference type="GO" id="GO:0003677">
    <property type="term" value="F:DNA binding"/>
    <property type="evidence" value="ECO:0007669"/>
    <property type="project" value="UniProtKB-KW"/>
</dbReference>
<gene>
    <name evidence="6" type="ORF">VE25_08570</name>
</gene>
<dbReference type="PROSITE" id="PS51078">
    <property type="entry name" value="ICLR_ED"/>
    <property type="match status" value="1"/>
</dbReference>